<accession>A0ACA9MAB8</accession>
<gene>
    <name evidence="1" type="ORF">RPERSI_LOCUS5102</name>
</gene>
<dbReference type="EMBL" id="CAJVQC010007483">
    <property type="protein sequence ID" value="CAG8579950.1"/>
    <property type="molecule type" value="Genomic_DNA"/>
</dbReference>
<organism evidence="1 2">
    <name type="scientific">Racocetra persica</name>
    <dbReference type="NCBI Taxonomy" id="160502"/>
    <lineage>
        <taxon>Eukaryota</taxon>
        <taxon>Fungi</taxon>
        <taxon>Fungi incertae sedis</taxon>
        <taxon>Mucoromycota</taxon>
        <taxon>Glomeromycotina</taxon>
        <taxon>Glomeromycetes</taxon>
        <taxon>Diversisporales</taxon>
        <taxon>Gigasporaceae</taxon>
        <taxon>Racocetra</taxon>
    </lineage>
</organism>
<evidence type="ECO:0000313" key="2">
    <source>
        <dbReference type="Proteomes" id="UP000789920"/>
    </source>
</evidence>
<dbReference type="Proteomes" id="UP000789920">
    <property type="component" value="Unassembled WGS sequence"/>
</dbReference>
<reference evidence="1" key="1">
    <citation type="submission" date="2021-06" db="EMBL/GenBank/DDBJ databases">
        <authorList>
            <person name="Kallberg Y."/>
            <person name="Tangrot J."/>
            <person name="Rosling A."/>
        </authorList>
    </citation>
    <scope>NUCLEOTIDE SEQUENCE</scope>
    <source>
        <strain evidence="1">MA461A</strain>
    </source>
</reference>
<proteinExistence type="predicted"/>
<evidence type="ECO:0000313" key="1">
    <source>
        <dbReference type="EMBL" id="CAG8579950.1"/>
    </source>
</evidence>
<comment type="caution">
    <text evidence="1">The sequence shown here is derived from an EMBL/GenBank/DDBJ whole genome shotgun (WGS) entry which is preliminary data.</text>
</comment>
<name>A0ACA9MAB8_9GLOM</name>
<protein>
    <submittedName>
        <fullName evidence="1">34230_t:CDS:1</fullName>
    </submittedName>
</protein>
<keyword evidence="2" id="KW-1185">Reference proteome</keyword>
<sequence>MNKLKDLFHDEQYIFASILTPVSVIILLYFLFTPYHKYLSSNNPICNNQDVSASISTQAPVINTICNDQDVSASTSTQASFPKVITDSNSFNNESNGPDDPSDSVELISGLTFPNWKEFKIWLNGFALKNGFSYKVKTSEITNGVMKRATYECTKSGLHAPQVTSDPTKRHNIYSQRIQCQ</sequence>